<comment type="similarity">
    <text evidence="1">Belongs to the class-I aminoacyl-tRNA synthetase family.</text>
</comment>
<protein>
    <recommendedName>
        <fullName evidence="2">valine--tRNA ligase</fullName>
        <ecNumber evidence="2">6.1.1.9</ecNumber>
    </recommendedName>
    <alternativeName>
        <fullName evidence="8">Valyl-tRNA synthetase</fullName>
    </alternativeName>
</protein>
<dbReference type="PANTHER" id="PTHR11946:SF109">
    <property type="entry name" value="VALINE--TRNA LIGASE"/>
    <property type="match status" value="1"/>
</dbReference>
<evidence type="ECO:0000256" key="5">
    <source>
        <dbReference type="ARBA" id="ARBA00022840"/>
    </source>
</evidence>
<evidence type="ECO:0000313" key="10">
    <source>
        <dbReference type="EMBL" id="KAK5637473.1"/>
    </source>
</evidence>
<proteinExistence type="inferred from homology"/>
<dbReference type="InterPro" id="IPR037118">
    <property type="entry name" value="Val-tRNA_synth_C_sf"/>
</dbReference>
<reference evidence="10 11" key="1">
    <citation type="submission" date="2023-10" db="EMBL/GenBank/DDBJ databases">
        <title>Draft genome sequence of Xylaria bambusicola isolate GMP-LS, the root and basal stem rot pathogen of sugarcane in Indonesia.</title>
        <authorList>
            <person name="Selvaraj P."/>
            <person name="Muralishankar V."/>
            <person name="Muruganantham S."/>
            <person name="Sp S."/>
            <person name="Haryani S."/>
            <person name="Lau K.J.X."/>
            <person name="Naqvi N.I."/>
        </authorList>
    </citation>
    <scope>NUCLEOTIDE SEQUENCE [LARGE SCALE GENOMIC DNA]</scope>
    <source>
        <strain evidence="10">GMP-LS</strain>
    </source>
</reference>
<dbReference type="InterPro" id="IPR002303">
    <property type="entry name" value="Valyl-tRNA_ligase"/>
</dbReference>
<dbReference type="GO" id="GO:0004832">
    <property type="term" value="F:valine-tRNA ligase activity"/>
    <property type="evidence" value="ECO:0007669"/>
    <property type="project" value="UniProtKB-EC"/>
</dbReference>
<name>A0AAN7V0I0_9PEZI</name>
<dbReference type="GO" id="GO:0005524">
    <property type="term" value="F:ATP binding"/>
    <property type="evidence" value="ECO:0007669"/>
    <property type="project" value="UniProtKB-KW"/>
</dbReference>
<dbReference type="Gene3D" id="1.10.287.380">
    <property type="entry name" value="Valyl-tRNA synthetase, C-terminal domain"/>
    <property type="match status" value="1"/>
</dbReference>
<dbReference type="PANTHER" id="PTHR11946">
    <property type="entry name" value="VALYL-TRNA SYNTHETASES"/>
    <property type="match status" value="1"/>
</dbReference>
<sequence length="179" mass="19881">MTILDPVYDSTMDNPDAEVAYELIQTCSREIRSLVSQYKLDEVQITIRSLDTASFETLKTQVQSISSLTGQVILQKDILSPEDTRPSGCVASTVSNLATVYLFVKGRVDLNAEATKARSRLEKTQTAIEKQLKSMAVASYQEKVAQSVRDADKAKLTDLETEAAALQETIKQFEQLQLE</sequence>
<evidence type="ECO:0000256" key="6">
    <source>
        <dbReference type="ARBA" id="ARBA00022917"/>
    </source>
</evidence>
<keyword evidence="9" id="KW-0175">Coiled coil</keyword>
<comment type="caution">
    <text evidence="10">The sequence shown here is derived from an EMBL/GenBank/DDBJ whole genome shotgun (WGS) entry which is preliminary data.</text>
</comment>
<evidence type="ECO:0000256" key="4">
    <source>
        <dbReference type="ARBA" id="ARBA00022741"/>
    </source>
</evidence>
<feature type="coiled-coil region" evidence="9">
    <location>
        <begin position="107"/>
        <end position="179"/>
    </location>
</feature>
<dbReference type="EC" id="6.1.1.9" evidence="2"/>
<keyword evidence="6" id="KW-0648">Protein biosynthesis</keyword>
<evidence type="ECO:0000313" key="11">
    <source>
        <dbReference type="Proteomes" id="UP001305414"/>
    </source>
</evidence>
<dbReference type="AlphaFoldDB" id="A0AAN7V0I0"/>
<evidence type="ECO:0000256" key="3">
    <source>
        <dbReference type="ARBA" id="ARBA00022598"/>
    </source>
</evidence>
<keyword evidence="4" id="KW-0547">Nucleotide-binding</keyword>
<keyword evidence="3" id="KW-0436">Ligase</keyword>
<keyword evidence="7" id="KW-0030">Aminoacyl-tRNA synthetase</keyword>
<keyword evidence="5" id="KW-0067">ATP-binding</keyword>
<accession>A0AAN7V0I0</accession>
<dbReference type="EMBL" id="JAWHQM010000120">
    <property type="protein sequence ID" value="KAK5637473.1"/>
    <property type="molecule type" value="Genomic_DNA"/>
</dbReference>
<organism evidence="10 11">
    <name type="scientific">Xylaria bambusicola</name>
    <dbReference type="NCBI Taxonomy" id="326684"/>
    <lineage>
        <taxon>Eukaryota</taxon>
        <taxon>Fungi</taxon>
        <taxon>Dikarya</taxon>
        <taxon>Ascomycota</taxon>
        <taxon>Pezizomycotina</taxon>
        <taxon>Sordariomycetes</taxon>
        <taxon>Xylariomycetidae</taxon>
        <taxon>Xylariales</taxon>
        <taxon>Xylariaceae</taxon>
        <taxon>Xylaria</taxon>
    </lineage>
</organism>
<dbReference type="GO" id="GO:0006438">
    <property type="term" value="P:valyl-tRNA aminoacylation"/>
    <property type="evidence" value="ECO:0007669"/>
    <property type="project" value="InterPro"/>
</dbReference>
<gene>
    <name evidence="10" type="ORF">RRF57_013188</name>
</gene>
<dbReference type="GO" id="GO:0005829">
    <property type="term" value="C:cytosol"/>
    <property type="evidence" value="ECO:0007669"/>
    <property type="project" value="TreeGrafter"/>
</dbReference>
<evidence type="ECO:0000256" key="1">
    <source>
        <dbReference type="ARBA" id="ARBA00005594"/>
    </source>
</evidence>
<dbReference type="Proteomes" id="UP001305414">
    <property type="component" value="Unassembled WGS sequence"/>
</dbReference>
<evidence type="ECO:0000256" key="2">
    <source>
        <dbReference type="ARBA" id="ARBA00013169"/>
    </source>
</evidence>
<evidence type="ECO:0000256" key="8">
    <source>
        <dbReference type="ARBA" id="ARBA00029936"/>
    </source>
</evidence>
<keyword evidence="11" id="KW-1185">Reference proteome</keyword>
<evidence type="ECO:0000256" key="7">
    <source>
        <dbReference type="ARBA" id="ARBA00023146"/>
    </source>
</evidence>
<evidence type="ECO:0000256" key="9">
    <source>
        <dbReference type="SAM" id="Coils"/>
    </source>
</evidence>